<name>A0A086Y8G9_9RHOB</name>
<comment type="subcellular location">
    <subcellularLocation>
        <location evidence="1">Cytoplasm</location>
        <location evidence="1">Nucleoid</location>
    </subcellularLocation>
</comment>
<evidence type="ECO:0000313" key="7">
    <source>
        <dbReference type="Proteomes" id="UP000028826"/>
    </source>
</evidence>
<dbReference type="GO" id="GO:0001217">
    <property type="term" value="F:DNA-binding transcription repressor activity"/>
    <property type="evidence" value="ECO:0007669"/>
    <property type="project" value="TreeGrafter"/>
</dbReference>
<feature type="domain" description="DNA-binding protein H-NS-like C-terminal" evidence="5">
    <location>
        <begin position="59"/>
        <end position="104"/>
    </location>
</feature>
<dbReference type="Proteomes" id="UP000028826">
    <property type="component" value="Unassembled WGS sequence"/>
</dbReference>
<proteinExistence type="inferred from homology"/>
<dbReference type="GO" id="GO:0009295">
    <property type="term" value="C:nucleoid"/>
    <property type="evidence" value="ECO:0007669"/>
    <property type="project" value="UniProtKB-SubCell"/>
</dbReference>
<comment type="caution">
    <text evidence="6">The sequence shown here is derived from an EMBL/GenBank/DDBJ whole genome shotgun (WGS) entry which is preliminary data.</text>
</comment>
<gene>
    <name evidence="6" type="ORF">CN97_13570</name>
</gene>
<dbReference type="STRING" id="195105.CN97_13570"/>
<dbReference type="EMBL" id="JGYG01000003">
    <property type="protein sequence ID" value="KFI30569.1"/>
    <property type="molecule type" value="Genomic_DNA"/>
</dbReference>
<dbReference type="Pfam" id="PF00816">
    <property type="entry name" value="Histone_HNS"/>
    <property type="match status" value="1"/>
</dbReference>
<organism evidence="6 7">
    <name type="scientific">Haematobacter massiliensis</name>
    <dbReference type="NCBI Taxonomy" id="195105"/>
    <lineage>
        <taxon>Bacteria</taxon>
        <taxon>Pseudomonadati</taxon>
        <taxon>Pseudomonadota</taxon>
        <taxon>Alphaproteobacteria</taxon>
        <taxon>Rhodobacterales</taxon>
        <taxon>Paracoccaceae</taxon>
        <taxon>Haematobacter</taxon>
    </lineage>
</organism>
<dbReference type="PANTHER" id="PTHR38097:SF2">
    <property type="entry name" value="DNA-BINDING PROTEIN STPA"/>
    <property type="match status" value="1"/>
</dbReference>
<accession>A0A086Y8G9</accession>
<reference evidence="6 7" key="1">
    <citation type="submission" date="2014-03" db="EMBL/GenBank/DDBJ databases">
        <title>Genome of Haematobacter massiliensis CCUG 47968.</title>
        <authorList>
            <person name="Wang D."/>
            <person name="Wang G."/>
        </authorList>
    </citation>
    <scope>NUCLEOTIDE SEQUENCE [LARGE SCALE GENOMIC DNA]</scope>
    <source>
        <strain evidence="6 7">CCUG 47968</strain>
    </source>
</reference>
<dbReference type="GO" id="GO:0003681">
    <property type="term" value="F:bent DNA binding"/>
    <property type="evidence" value="ECO:0007669"/>
    <property type="project" value="TreeGrafter"/>
</dbReference>
<dbReference type="GO" id="GO:0003680">
    <property type="term" value="F:minor groove of adenine-thymine-rich DNA binding"/>
    <property type="evidence" value="ECO:0007669"/>
    <property type="project" value="TreeGrafter"/>
</dbReference>
<dbReference type="Gene3D" id="4.10.430.10">
    <property type="entry name" value="Histone-like protein H-NS, C-terminal domain"/>
    <property type="match status" value="1"/>
</dbReference>
<evidence type="ECO:0000313" key="6">
    <source>
        <dbReference type="EMBL" id="KFI30569.1"/>
    </source>
</evidence>
<evidence type="ECO:0000256" key="3">
    <source>
        <dbReference type="ARBA" id="ARBA00022490"/>
    </source>
</evidence>
<keyword evidence="3" id="KW-0963">Cytoplasm</keyword>
<protein>
    <submittedName>
        <fullName evidence="6">Trans-acting regulatory protein HvrA</fullName>
    </submittedName>
</protein>
<dbReference type="SUPFAM" id="SSF81273">
    <property type="entry name" value="H-NS histone-like proteins"/>
    <property type="match status" value="1"/>
</dbReference>
<dbReference type="eggNOG" id="COG2916">
    <property type="taxonomic scope" value="Bacteria"/>
</dbReference>
<keyword evidence="4" id="KW-0238">DNA-binding</keyword>
<dbReference type="AlphaFoldDB" id="A0A086Y8G9"/>
<dbReference type="InterPro" id="IPR037150">
    <property type="entry name" value="H-NS_C_dom_sf"/>
</dbReference>
<comment type="similarity">
    <text evidence="2">Belongs to the histone-like protein H-NS family.</text>
</comment>
<evidence type="ECO:0000256" key="1">
    <source>
        <dbReference type="ARBA" id="ARBA00004453"/>
    </source>
</evidence>
<dbReference type="InterPro" id="IPR027444">
    <property type="entry name" value="H-NS_C_dom"/>
</dbReference>
<evidence type="ECO:0000256" key="4">
    <source>
        <dbReference type="ARBA" id="ARBA00023125"/>
    </source>
</evidence>
<sequence length="104" mass="11937">MEMDLETLSLKELKDMRHKIDRAIATFEERKKRDALQELEEVAKRHGFDIADLTETLSARKRGPAAPKYANPHDPDQTWTGRGRQPNWVKAALEAGRQLEDLAI</sequence>
<dbReference type="OrthoDB" id="5297879at2"/>
<dbReference type="SMART" id="SM00528">
    <property type="entry name" value="HNS"/>
    <property type="match status" value="1"/>
</dbReference>
<keyword evidence="7" id="KW-1185">Reference proteome</keyword>
<dbReference type="GO" id="GO:0000976">
    <property type="term" value="F:transcription cis-regulatory region binding"/>
    <property type="evidence" value="ECO:0007669"/>
    <property type="project" value="TreeGrafter"/>
</dbReference>
<dbReference type="PANTHER" id="PTHR38097">
    <property type="match status" value="1"/>
</dbReference>
<evidence type="ECO:0000256" key="2">
    <source>
        <dbReference type="ARBA" id="ARBA00010610"/>
    </source>
</evidence>
<evidence type="ECO:0000259" key="5">
    <source>
        <dbReference type="SMART" id="SM00528"/>
    </source>
</evidence>
<dbReference type="RefSeq" id="WP_035709241.1">
    <property type="nucleotide sequence ID" value="NZ_CAMIFG010000086.1"/>
</dbReference>
<dbReference type="GO" id="GO:0032993">
    <property type="term" value="C:protein-DNA complex"/>
    <property type="evidence" value="ECO:0007669"/>
    <property type="project" value="TreeGrafter"/>
</dbReference>
<dbReference type="GO" id="GO:0005829">
    <property type="term" value="C:cytosol"/>
    <property type="evidence" value="ECO:0007669"/>
    <property type="project" value="TreeGrafter"/>
</dbReference>